<dbReference type="AlphaFoldDB" id="A0A6I4TAB7"/>
<accession>A0A6I4TAB7</accession>
<dbReference type="SMART" id="SM00342">
    <property type="entry name" value="HTH_ARAC"/>
    <property type="match status" value="1"/>
</dbReference>
<organism evidence="5 6">
    <name type="scientific">Altericroceibacterium endophyticum</name>
    <dbReference type="NCBI Taxonomy" id="1808508"/>
    <lineage>
        <taxon>Bacteria</taxon>
        <taxon>Pseudomonadati</taxon>
        <taxon>Pseudomonadota</taxon>
        <taxon>Alphaproteobacteria</taxon>
        <taxon>Sphingomonadales</taxon>
        <taxon>Erythrobacteraceae</taxon>
        <taxon>Altericroceibacterium</taxon>
    </lineage>
</organism>
<dbReference type="PANTHER" id="PTHR46796:SF6">
    <property type="entry name" value="ARAC SUBFAMILY"/>
    <property type="match status" value="1"/>
</dbReference>
<gene>
    <name evidence="5" type="ORF">GRI91_13090</name>
</gene>
<dbReference type="RefSeq" id="WP_160737123.1">
    <property type="nucleotide sequence ID" value="NZ_WTYT01000005.1"/>
</dbReference>
<evidence type="ECO:0000256" key="1">
    <source>
        <dbReference type="ARBA" id="ARBA00023015"/>
    </source>
</evidence>
<dbReference type="Proteomes" id="UP000438476">
    <property type="component" value="Unassembled WGS sequence"/>
</dbReference>
<evidence type="ECO:0000256" key="3">
    <source>
        <dbReference type="ARBA" id="ARBA00023163"/>
    </source>
</evidence>
<proteinExistence type="predicted"/>
<keyword evidence="2" id="KW-0238">DNA-binding</keyword>
<dbReference type="InterPro" id="IPR018062">
    <property type="entry name" value="HTH_AraC-typ_CS"/>
</dbReference>
<evidence type="ECO:0000256" key="2">
    <source>
        <dbReference type="ARBA" id="ARBA00023125"/>
    </source>
</evidence>
<dbReference type="GO" id="GO:0003700">
    <property type="term" value="F:DNA-binding transcription factor activity"/>
    <property type="evidence" value="ECO:0007669"/>
    <property type="project" value="InterPro"/>
</dbReference>
<keyword evidence="1" id="KW-0805">Transcription regulation</keyword>
<evidence type="ECO:0000313" key="6">
    <source>
        <dbReference type="Proteomes" id="UP000438476"/>
    </source>
</evidence>
<reference evidence="5 6" key="1">
    <citation type="submission" date="2019-12" db="EMBL/GenBank/DDBJ databases">
        <title>Genomic-based taxomic classification of the family Erythrobacteraceae.</title>
        <authorList>
            <person name="Xu L."/>
        </authorList>
    </citation>
    <scope>NUCLEOTIDE SEQUENCE [LARGE SCALE GENOMIC DNA]</scope>
    <source>
        <strain evidence="5 6">LMG 29518</strain>
    </source>
</reference>
<dbReference type="GO" id="GO:0043565">
    <property type="term" value="F:sequence-specific DNA binding"/>
    <property type="evidence" value="ECO:0007669"/>
    <property type="project" value="InterPro"/>
</dbReference>
<keyword evidence="3" id="KW-0804">Transcription</keyword>
<dbReference type="OrthoDB" id="7429236at2"/>
<dbReference type="PROSITE" id="PS01124">
    <property type="entry name" value="HTH_ARAC_FAMILY_2"/>
    <property type="match status" value="1"/>
</dbReference>
<sequence>MVGERPQSAVSARGWSTDYAIYPSAKYSGAPPRPILLGANSSGVDGVQLLDWIVPDRVEVVSEGARSCKPIGERSSKFCIYMADRTTWVGRDRGDLRQAPPHRVVVINTDEPIITVSPEDTRHLTLVLPGWLVCRHAPIPEQLVFFQQPAEHVNFAAAREIMLALRACLDISQFSSVSSDLVAGLLKTLSGSGHVSLPHATRHSLSTRMELVKRTIAENYSDPDFGTEELAKILCVSPRHLATICAGVDSPGKLIRTFRLEQALALLRSPPWRDRSITDIAFACGFNSSSHFSTAFRHYVGCSPRQCRAQAEQHGNSQLLC</sequence>
<protein>
    <submittedName>
        <fullName evidence="5">Helix-turn-helix domain-containing protein</fullName>
    </submittedName>
</protein>
<dbReference type="Pfam" id="PF12833">
    <property type="entry name" value="HTH_18"/>
    <property type="match status" value="1"/>
</dbReference>
<dbReference type="InterPro" id="IPR018060">
    <property type="entry name" value="HTH_AraC"/>
</dbReference>
<dbReference type="Gene3D" id="1.10.10.60">
    <property type="entry name" value="Homeodomain-like"/>
    <property type="match status" value="1"/>
</dbReference>
<dbReference type="InterPro" id="IPR009057">
    <property type="entry name" value="Homeodomain-like_sf"/>
</dbReference>
<dbReference type="PROSITE" id="PS00041">
    <property type="entry name" value="HTH_ARAC_FAMILY_1"/>
    <property type="match status" value="1"/>
</dbReference>
<dbReference type="SUPFAM" id="SSF46689">
    <property type="entry name" value="Homeodomain-like"/>
    <property type="match status" value="1"/>
</dbReference>
<dbReference type="InterPro" id="IPR020449">
    <property type="entry name" value="Tscrpt_reg_AraC-type_HTH"/>
</dbReference>
<comment type="caution">
    <text evidence="5">The sequence shown here is derived from an EMBL/GenBank/DDBJ whole genome shotgun (WGS) entry which is preliminary data.</text>
</comment>
<keyword evidence="6" id="KW-1185">Reference proteome</keyword>
<dbReference type="EMBL" id="WTYT01000005">
    <property type="protein sequence ID" value="MXO66695.1"/>
    <property type="molecule type" value="Genomic_DNA"/>
</dbReference>
<feature type="domain" description="HTH araC/xylS-type" evidence="4">
    <location>
        <begin position="210"/>
        <end position="310"/>
    </location>
</feature>
<dbReference type="InterPro" id="IPR050204">
    <property type="entry name" value="AraC_XylS_family_regulators"/>
</dbReference>
<dbReference type="PANTHER" id="PTHR46796">
    <property type="entry name" value="HTH-TYPE TRANSCRIPTIONAL ACTIVATOR RHAS-RELATED"/>
    <property type="match status" value="1"/>
</dbReference>
<evidence type="ECO:0000259" key="4">
    <source>
        <dbReference type="PROSITE" id="PS01124"/>
    </source>
</evidence>
<name>A0A6I4TAB7_9SPHN</name>
<evidence type="ECO:0000313" key="5">
    <source>
        <dbReference type="EMBL" id="MXO66695.1"/>
    </source>
</evidence>
<dbReference type="PRINTS" id="PR00032">
    <property type="entry name" value="HTHARAC"/>
</dbReference>